<evidence type="ECO:0000313" key="1">
    <source>
        <dbReference type="Proteomes" id="UP000887572"/>
    </source>
</evidence>
<dbReference type="WBParaSite" id="Gr19_v10_g14291.t1">
    <property type="protein sequence ID" value="Gr19_v10_g14291.t1"/>
    <property type="gene ID" value="Gr19_v10_g14291"/>
</dbReference>
<name>A0A914H5A7_GLORO</name>
<sequence>MCKASVTAQEYERLFPKNLNKYLYATWGGLCGGLGNQIWRFASLYGIGKPYGRKPIFKVDQKCKKSHGAHETEEENEIEHIFPVYASKIKYIVGTDGGAN</sequence>
<accession>A0A914H5A7</accession>
<dbReference type="Proteomes" id="UP000887572">
    <property type="component" value="Unplaced"/>
</dbReference>
<organism evidence="1 2">
    <name type="scientific">Globodera rostochiensis</name>
    <name type="common">Golden nematode worm</name>
    <name type="synonym">Heterodera rostochiensis</name>
    <dbReference type="NCBI Taxonomy" id="31243"/>
    <lineage>
        <taxon>Eukaryota</taxon>
        <taxon>Metazoa</taxon>
        <taxon>Ecdysozoa</taxon>
        <taxon>Nematoda</taxon>
        <taxon>Chromadorea</taxon>
        <taxon>Rhabditida</taxon>
        <taxon>Tylenchina</taxon>
        <taxon>Tylenchomorpha</taxon>
        <taxon>Tylenchoidea</taxon>
        <taxon>Heteroderidae</taxon>
        <taxon>Heteroderinae</taxon>
        <taxon>Globodera</taxon>
    </lineage>
</organism>
<protein>
    <submittedName>
        <fullName evidence="2">Uncharacterized protein</fullName>
    </submittedName>
</protein>
<reference evidence="2" key="1">
    <citation type="submission" date="2022-11" db="UniProtKB">
        <authorList>
            <consortium name="WormBaseParasite"/>
        </authorList>
    </citation>
    <scope>IDENTIFICATION</scope>
</reference>
<keyword evidence="1" id="KW-1185">Reference proteome</keyword>
<dbReference type="AlphaFoldDB" id="A0A914H5A7"/>
<proteinExistence type="predicted"/>
<evidence type="ECO:0000313" key="2">
    <source>
        <dbReference type="WBParaSite" id="Gr19_v10_g14291.t1"/>
    </source>
</evidence>